<dbReference type="AlphaFoldDB" id="A0A8X6PPM6"/>
<dbReference type="EMBL" id="BMAW01023246">
    <property type="protein sequence ID" value="GFT81846.1"/>
    <property type="molecule type" value="Genomic_DNA"/>
</dbReference>
<protein>
    <submittedName>
        <fullName evidence="1">Uncharacterized protein</fullName>
    </submittedName>
</protein>
<evidence type="ECO:0000313" key="1">
    <source>
        <dbReference type="EMBL" id="GFT81846.1"/>
    </source>
</evidence>
<comment type="caution">
    <text evidence="1">The sequence shown here is derived from an EMBL/GenBank/DDBJ whole genome shotgun (WGS) entry which is preliminary data.</text>
</comment>
<organism evidence="1 2">
    <name type="scientific">Nephila pilipes</name>
    <name type="common">Giant wood spider</name>
    <name type="synonym">Nephila maculata</name>
    <dbReference type="NCBI Taxonomy" id="299642"/>
    <lineage>
        <taxon>Eukaryota</taxon>
        <taxon>Metazoa</taxon>
        <taxon>Ecdysozoa</taxon>
        <taxon>Arthropoda</taxon>
        <taxon>Chelicerata</taxon>
        <taxon>Arachnida</taxon>
        <taxon>Araneae</taxon>
        <taxon>Araneomorphae</taxon>
        <taxon>Entelegynae</taxon>
        <taxon>Araneoidea</taxon>
        <taxon>Nephilidae</taxon>
        <taxon>Nephila</taxon>
    </lineage>
</organism>
<accession>A0A8X6PPM6</accession>
<name>A0A8X6PPM6_NEPPI</name>
<dbReference type="Proteomes" id="UP000887013">
    <property type="component" value="Unassembled WGS sequence"/>
</dbReference>
<sequence length="91" mass="10246">MSGFITVRNPLGNNRLENPVLEHLLRKEKNLQRKLLATVVSADDSLTVHDEKLLNQGDGQEHQSKTVINTCSEDETFVLQEISNLDCTTLE</sequence>
<reference evidence="1" key="1">
    <citation type="submission" date="2020-08" db="EMBL/GenBank/DDBJ databases">
        <title>Multicomponent nature underlies the extraordinary mechanical properties of spider dragline silk.</title>
        <authorList>
            <person name="Kono N."/>
            <person name="Nakamura H."/>
            <person name="Mori M."/>
            <person name="Yoshida Y."/>
            <person name="Ohtoshi R."/>
            <person name="Malay A.D."/>
            <person name="Moran D.A.P."/>
            <person name="Tomita M."/>
            <person name="Numata K."/>
            <person name="Arakawa K."/>
        </authorList>
    </citation>
    <scope>NUCLEOTIDE SEQUENCE</scope>
</reference>
<gene>
    <name evidence="1" type="ORF">NPIL_533411</name>
</gene>
<keyword evidence="2" id="KW-1185">Reference proteome</keyword>
<proteinExistence type="predicted"/>
<evidence type="ECO:0000313" key="2">
    <source>
        <dbReference type="Proteomes" id="UP000887013"/>
    </source>
</evidence>